<dbReference type="InterPro" id="IPR050482">
    <property type="entry name" value="Sensor_HK_TwoCompSys"/>
</dbReference>
<dbReference type="SUPFAM" id="SSF55874">
    <property type="entry name" value="ATPase domain of HSP90 chaperone/DNA topoisomerase II/histidine kinase"/>
    <property type="match status" value="1"/>
</dbReference>
<dbReference type="Gene3D" id="3.30.565.10">
    <property type="entry name" value="Histidine kinase-like ATPase, C-terminal domain"/>
    <property type="match status" value="1"/>
</dbReference>
<feature type="region of interest" description="Disordered" evidence="9">
    <location>
        <begin position="246"/>
        <end position="296"/>
    </location>
</feature>
<keyword evidence="10" id="KW-1133">Transmembrane helix</keyword>
<comment type="caution">
    <text evidence="13">The sequence shown here is derived from an EMBL/GenBank/DDBJ whole genome shotgun (WGS) entry which is preliminary data.</text>
</comment>
<keyword evidence="5" id="KW-0547">Nucleotide-binding</keyword>
<comment type="catalytic activity">
    <reaction evidence="1">
        <text>ATP + protein L-histidine = ADP + protein N-phospho-L-histidine.</text>
        <dbReference type="EC" id="2.7.13.3"/>
    </reaction>
</comment>
<dbReference type="InterPro" id="IPR036890">
    <property type="entry name" value="HATPase_C_sf"/>
</dbReference>
<evidence type="ECO:0000256" key="6">
    <source>
        <dbReference type="ARBA" id="ARBA00022777"/>
    </source>
</evidence>
<evidence type="ECO:0000313" key="13">
    <source>
        <dbReference type="EMBL" id="RRC95223.1"/>
    </source>
</evidence>
<feature type="transmembrane region" description="Helical" evidence="10">
    <location>
        <begin position="73"/>
        <end position="106"/>
    </location>
</feature>
<feature type="transmembrane region" description="Helical" evidence="10">
    <location>
        <begin position="136"/>
        <end position="157"/>
    </location>
</feature>
<dbReference type="CDD" id="cd16917">
    <property type="entry name" value="HATPase_UhpB-NarQ-NarX-like"/>
    <property type="match status" value="1"/>
</dbReference>
<dbReference type="Pfam" id="PF07730">
    <property type="entry name" value="HisKA_3"/>
    <property type="match status" value="1"/>
</dbReference>
<dbReference type="GO" id="GO:0016020">
    <property type="term" value="C:membrane"/>
    <property type="evidence" value="ECO:0007669"/>
    <property type="project" value="InterPro"/>
</dbReference>
<dbReference type="GO" id="GO:0000155">
    <property type="term" value="F:phosphorelay sensor kinase activity"/>
    <property type="evidence" value="ECO:0007669"/>
    <property type="project" value="InterPro"/>
</dbReference>
<evidence type="ECO:0000256" key="10">
    <source>
        <dbReference type="SAM" id="Phobius"/>
    </source>
</evidence>
<evidence type="ECO:0000256" key="5">
    <source>
        <dbReference type="ARBA" id="ARBA00022741"/>
    </source>
</evidence>
<feature type="domain" description="Signal transduction histidine kinase subgroup 3 dimerisation and phosphoacceptor" evidence="11">
    <location>
        <begin position="192"/>
        <end position="253"/>
    </location>
</feature>
<dbReference type="EMBL" id="RQZF01000005">
    <property type="protein sequence ID" value="RRC95223.1"/>
    <property type="molecule type" value="Genomic_DNA"/>
</dbReference>
<keyword evidence="8" id="KW-0902">Two-component regulatory system</keyword>
<keyword evidence="6" id="KW-0418">Kinase</keyword>
<protein>
    <recommendedName>
        <fullName evidence="2">histidine kinase</fullName>
        <ecNumber evidence="2">2.7.13.3</ecNumber>
    </recommendedName>
</protein>
<dbReference type="GO" id="GO:0046983">
    <property type="term" value="F:protein dimerization activity"/>
    <property type="evidence" value="ECO:0007669"/>
    <property type="project" value="InterPro"/>
</dbReference>
<keyword evidence="10" id="KW-0812">Transmembrane</keyword>
<evidence type="ECO:0000256" key="3">
    <source>
        <dbReference type="ARBA" id="ARBA00022553"/>
    </source>
</evidence>
<keyword evidence="3" id="KW-0597">Phosphoprotein</keyword>
<dbReference type="EC" id="2.7.13.3" evidence="2"/>
<dbReference type="PANTHER" id="PTHR24421">
    <property type="entry name" value="NITRATE/NITRITE SENSOR PROTEIN NARX-RELATED"/>
    <property type="match status" value="1"/>
</dbReference>
<feature type="compositionally biased region" description="Basic and acidic residues" evidence="9">
    <location>
        <begin position="253"/>
        <end position="264"/>
    </location>
</feature>
<dbReference type="AlphaFoldDB" id="A0A3P1SD46"/>
<evidence type="ECO:0000256" key="1">
    <source>
        <dbReference type="ARBA" id="ARBA00000085"/>
    </source>
</evidence>
<dbReference type="Gene3D" id="1.20.5.1930">
    <property type="match status" value="1"/>
</dbReference>
<proteinExistence type="predicted"/>
<name>A0A3P1SD46_9ACTO</name>
<evidence type="ECO:0000256" key="7">
    <source>
        <dbReference type="ARBA" id="ARBA00022840"/>
    </source>
</evidence>
<sequence length="507" mass="53394">MNAVRRFFTPLPEGEPPGLLSRIVLMGAGAVHLVVLTRVMTQLGEEAPAFVALALTGACVVTLALAWRRPLLAVLLTSTVVVSAAFVGIASAYLFLLFAAVYVLVVREADGPRLGGVAVSLIALVGVSSIDYGEVPWTNILIPTVMIEALAVVLALIGRARRDKQRFERERAVHTHERAVIASERDAARAQARIATELHDSVGHDLTAIIALSEGLKDTGESAEFNEAIDLINTLAREGLDATRQVVTSLSEPLEKSSPERDAPAPRSLGDAPRFSSAPGDTAATDEGGAAGGQGVRVRGDVERGRSWEELDALIGRVRQTGLIVVVTETGVRPAVSEVVNDVYVIVREGLTNVMRHGQEASRVSVALDYASEQVAVTITDNGRGVSVPSPLSQAQVGLPIGVHKGGHGLAGLRRRVEARGGRLSAGPHLEYAAGVATAPLVGHADYDPQTADEGRHATDQVGDVQGWRLYAHIPYDCVASAPSPRFSGASCGASVNSERPLEPEAP</sequence>
<dbReference type="Pfam" id="PF13581">
    <property type="entry name" value="HATPase_c_2"/>
    <property type="match status" value="1"/>
</dbReference>
<dbReference type="GO" id="GO:0005524">
    <property type="term" value="F:ATP binding"/>
    <property type="evidence" value="ECO:0007669"/>
    <property type="project" value="UniProtKB-KW"/>
</dbReference>
<feature type="region of interest" description="Disordered" evidence="9">
    <location>
        <begin position="488"/>
        <end position="507"/>
    </location>
</feature>
<keyword evidence="10" id="KW-0472">Membrane</keyword>
<dbReference type="Proteomes" id="UP000280444">
    <property type="component" value="Unassembled WGS sequence"/>
</dbReference>
<dbReference type="InterPro" id="IPR003594">
    <property type="entry name" value="HATPase_dom"/>
</dbReference>
<keyword evidence="7" id="KW-0067">ATP-binding</keyword>
<evidence type="ECO:0000256" key="9">
    <source>
        <dbReference type="SAM" id="MobiDB-lite"/>
    </source>
</evidence>
<evidence type="ECO:0000313" key="14">
    <source>
        <dbReference type="Proteomes" id="UP000280444"/>
    </source>
</evidence>
<gene>
    <name evidence="13" type="ORF">EII11_06205</name>
</gene>
<evidence type="ECO:0000256" key="2">
    <source>
        <dbReference type="ARBA" id="ARBA00012438"/>
    </source>
</evidence>
<evidence type="ECO:0000256" key="8">
    <source>
        <dbReference type="ARBA" id="ARBA00023012"/>
    </source>
</evidence>
<feature type="transmembrane region" description="Helical" evidence="10">
    <location>
        <begin position="49"/>
        <end position="67"/>
    </location>
</feature>
<dbReference type="InterPro" id="IPR011712">
    <property type="entry name" value="Sig_transdc_His_kin_sub3_dim/P"/>
</dbReference>
<organism evidence="13 14">
    <name type="scientific">Schaalia canis</name>
    <dbReference type="NCBI Taxonomy" id="100469"/>
    <lineage>
        <taxon>Bacteria</taxon>
        <taxon>Bacillati</taxon>
        <taxon>Actinomycetota</taxon>
        <taxon>Actinomycetes</taxon>
        <taxon>Actinomycetales</taxon>
        <taxon>Actinomycetaceae</taxon>
        <taxon>Schaalia</taxon>
    </lineage>
</organism>
<evidence type="ECO:0000256" key="4">
    <source>
        <dbReference type="ARBA" id="ARBA00022679"/>
    </source>
</evidence>
<evidence type="ECO:0000259" key="12">
    <source>
        <dbReference type="Pfam" id="PF13581"/>
    </source>
</evidence>
<keyword evidence="14" id="KW-1185">Reference proteome</keyword>
<accession>A0A3P1SD46</accession>
<feature type="transmembrane region" description="Helical" evidence="10">
    <location>
        <begin position="113"/>
        <end position="130"/>
    </location>
</feature>
<dbReference type="PANTHER" id="PTHR24421:SF10">
    <property type="entry name" value="NITRATE_NITRITE SENSOR PROTEIN NARQ"/>
    <property type="match status" value="1"/>
</dbReference>
<keyword evidence="4" id="KW-0808">Transferase</keyword>
<feature type="domain" description="Histidine kinase/HSP90-like ATPase" evidence="12">
    <location>
        <begin position="337"/>
        <end position="411"/>
    </location>
</feature>
<evidence type="ECO:0000259" key="11">
    <source>
        <dbReference type="Pfam" id="PF07730"/>
    </source>
</evidence>
<reference evidence="13 14" key="1">
    <citation type="submission" date="2018-11" db="EMBL/GenBank/DDBJ databases">
        <title>Genomes From Bacteria Associated with the Canine Oral Cavity: a Test Case for Automated Genome-Based Taxonomic Assignment.</title>
        <authorList>
            <person name="Coil D.A."/>
            <person name="Jospin G."/>
            <person name="Darling A.E."/>
            <person name="Wallis C."/>
            <person name="Davis I.J."/>
            <person name="Harris S."/>
            <person name="Eisen J.A."/>
            <person name="Holcombe L.J."/>
            <person name="O'Flynn C."/>
        </authorList>
    </citation>
    <scope>NUCLEOTIDE SEQUENCE [LARGE SCALE GENOMIC DNA]</scope>
    <source>
        <strain evidence="13 14">OH770</strain>
    </source>
</reference>